<keyword evidence="1" id="KW-0479">Metal-binding</keyword>
<organism evidence="3 4">
    <name type="scientific">Candidatus Viridilinea mediisalina</name>
    <dbReference type="NCBI Taxonomy" id="2024553"/>
    <lineage>
        <taxon>Bacteria</taxon>
        <taxon>Bacillati</taxon>
        <taxon>Chloroflexota</taxon>
        <taxon>Chloroflexia</taxon>
        <taxon>Chloroflexales</taxon>
        <taxon>Chloroflexineae</taxon>
        <taxon>Oscillochloridaceae</taxon>
        <taxon>Candidatus Viridilinea</taxon>
    </lineage>
</organism>
<dbReference type="SUPFAM" id="SSF55008">
    <property type="entry name" value="HMA, heavy metal-associated domain"/>
    <property type="match status" value="1"/>
</dbReference>
<dbReference type="RefSeq" id="WP_097642744.1">
    <property type="nucleotide sequence ID" value="NZ_NQWI01000010.1"/>
</dbReference>
<feature type="domain" description="HMA" evidence="2">
    <location>
        <begin position="2"/>
        <end position="67"/>
    </location>
</feature>
<dbReference type="GO" id="GO:0046872">
    <property type="term" value="F:metal ion binding"/>
    <property type="evidence" value="ECO:0007669"/>
    <property type="project" value="UniProtKB-KW"/>
</dbReference>
<gene>
    <name evidence="3" type="ORF">CJ255_03675</name>
</gene>
<dbReference type="OrthoDB" id="9813965at2"/>
<name>A0A2A6RN77_9CHLR</name>
<dbReference type="CDD" id="cd00371">
    <property type="entry name" value="HMA"/>
    <property type="match status" value="1"/>
</dbReference>
<dbReference type="AlphaFoldDB" id="A0A2A6RN77"/>
<dbReference type="InterPro" id="IPR017969">
    <property type="entry name" value="Heavy-metal-associated_CS"/>
</dbReference>
<protein>
    <submittedName>
        <fullName evidence="3">Copper-binding protein</fullName>
    </submittedName>
</protein>
<evidence type="ECO:0000256" key="1">
    <source>
        <dbReference type="ARBA" id="ARBA00022723"/>
    </source>
</evidence>
<dbReference type="InterPro" id="IPR036163">
    <property type="entry name" value="HMA_dom_sf"/>
</dbReference>
<dbReference type="Gene3D" id="3.30.70.100">
    <property type="match status" value="1"/>
</dbReference>
<evidence type="ECO:0000313" key="3">
    <source>
        <dbReference type="EMBL" id="PDW04376.1"/>
    </source>
</evidence>
<dbReference type="InterPro" id="IPR006121">
    <property type="entry name" value="HMA_dom"/>
</dbReference>
<dbReference type="EMBL" id="NQWI01000010">
    <property type="protein sequence ID" value="PDW04376.1"/>
    <property type="molecule type" value="Genomic_DNA"/>
</dbReference>
<evidence type="ECO:0000259" key="2">
    <source>
        <dbReference type="PROSITE" id="PS50846"/>
    </source>
</evidence>
<evidence type="ECO:0000313" key="4">
    <source>
        <dbReference type="Proteomes" id="UP000220527"/>
    </source>
</evidence>
<comment type="caution">
    <text evidence="3">The sequence shown here is derived from an EMBL/GenBank/DDBJ whole genome shotgun (WGS) entry which is preliminary data.</text>
</comment>
<keyword evidence="4" id="KW-1185">Reference proteome</keyword>
<accession>A0A2A6RN77</accession>
<dbReference type="PROSITE" id="PS01047">
    <property type="entry name" value="HMA_1"/>
    <property type="match status" value="1"/>
</dbReference>
<sequence>MQTKQYTVPAISCQHCVRAVTEEVQKLAGVQAVRVDLPTKVVTVEHSDACSSAAIVAAINEAGYDEVVQH</sequence>
<dbReference type="Pfam" id="PF00403">
    <property type="entry name" value="HMA"/>
    <property type="match status" value="1"/>
</dbReference>
<reference evidence="4" key="1">
    <citation type="submission" date="2017-08" db="EMBL/GenBank/DDBJ databases">
        <authorList>
            <person name="Grouzdev D.S."/>
            <person name="Gaisin V.A."/>
            <person name="Rysina M.S."/>
            <person name="Gorlenko V.M."/>
        </authorList>
    </citation>
    <scope>NUCLEOTIDE SEQUENCE [LARGE SCALE GENOMIC DNA]</scope>
    <source>
        <strain evidence="4">Kir15-3F</strain>
    </source>
</reference>
<dbReference type="PROSITE" id="PS50846">
    <property type="entry name" value="HMA_2"/>
    <property type="match status" value="1"/>
</dbReference>
<proteinExistence type="predicted"/>
<dbReference type="Proteomes" id="UP000220527">
    <property type="component" value="Unassembled WGS sequence"/>
</dbReference>